<sequence length="163" mass="18082">MRSALSLVLVSSLAFAAPALHAQAAPANPQSCPVQPVKFDPSGLSVRIENTSGKMIVGMTWFAAIADGTEHWNWIFWNIPGPLRLREFNWNKEIKPGSKKTLSWPYEDLNFQHASGGAFILGSVLFADGSRWEQNPQAHTCQAVWLNGNKRMLTRPEELPPSQ</sequence>
<dbReference type="EMBL" id="FZOU01000007">
    <property type="protein sequence ID" value="SNT31142.1"/>
    <property type="molecule type" value="Genomic_DNA"/>
</dbReference>
<keyword evidence="3" id="KW-1185">Reference proteome</keyword>
<accession>A0A239LML9</accession>
<gene>
    <name evidence="2" type="ORF">SAMN05421770_107110</name>
</gene>
<proteinExistence type="predicted"/>
<dbReference type="Proteomes" id="UP000198356">
    <property type="component" value="Unassembled WGS sequence"/>
</dbReference>
<name>A0A239LML9_9BACT</name>
<evidence type="ECO:0000313" key="3">
    <source>
        <dbReference type="Proteomes" id="UP000198356"/>
    </source>
</evidence>
<dbReference type="AlphaFoldDB" id="A0A239LML9"/>
<keyword evidence="1" id="KW-0732">Signal</keyword>
<feature type="chain" id="PRO_5013145136" evidence="1">
    <location>
        <begin position="17"/>
        <end position="163"/>
    </location>
</feature>
<feature type="signal peptide" evidence="1">
    <location>
        <begin position="1"/>
        <end position="16"/>
    </location>
</feature>
<evidence type="ECO:0000313" key="2">
    <source>
        <dbReference type="EMBL" id="SNT31142.1"/>
    </source>
</evidence>
<protein>
    <submittedName>
        <fullName evidence="2">Uncharacterized protein</fullName>
    </submittedName>
</protein>
<reference evidence="2 3" key="1">
    <citation type="submission" date="2017-06" db="EMBL/GenBank/DDBJ databases">
        <authorList>
            <person name="Kim H.J."/>
            <person name="Triplett B.A."/>
        </authorList>
    </citation>
    <scope>NUCLEOTIDE SEQUENCE [LARGE SCALE GENOMIC DNA]</scope>
    <source>
        <strain evidence="2 3">DSM 18704</strain>
    </source>
</reference>
<organism evidence="2 3">
    <name type="scientific">Granulicella rosea</name>
    <dbReference type="NCBI Taxonomy" id="474952"/>
    <lineage>
        <taxon>Bacteria</taxon>
        <taxon>Pseudomonadati</taxon>
        <taxon>Acidobacteriota</taxon>
        <taxon>Terriglobia</taxon>
        <taxon>Terriglobales</taxon>
        <taxon>Acidobacteriaceae</taxon>
        <taxon>Granulicella</taxon>
    </lineage>
</organism>
<evidence type="ECO:0000256" key="1">
    <source>
        <dbReference type="SAM" id="SignalP"/>
    </source>
</evidence>
<dbReference type="RefSeq" id="WP_142988414.1">
    <property type="nucleotide sequence ID" value="NZ_FZOU01000007.1"/>
</dbReference>